<dbReference type="Proteomes" id="UP001597199">
    <property type="component" value="Unassembled WGS sequence"/>
</dbReference>
<dbReference type="PANTHER" id="PTHR46558:SF11">
    <property type="entry name" value="HTH-TYPE TRANSCRIPTIONAL REGULATOR XRE"/>
    <property type="match status" value="1"/>
</dbReference>
<organism evidence="3 4">
    <name type="scientific">Lacticaseibacillus suilingensis</name>
    <dbReference type="NCBI Taxonomy" id="2799577"/>
    <lineage>
        <taxon>Bacteria</taxon>
        <taxon>Bacillati</taxon>
        <taxon>Bacillota</taxon>
        <taxon>Bacilli</taxon>
        <taxon>Lactobacillales</taxon>
        <taxon>Lactobacillaceae</taxon>
        <taxon>Lacticaseibacillus</taxon>
    </lineage>
</organism>
<dbReference type="InterPro" id="IPR010982">
    <property type="entry name" value="Lambda_DNA-bd_dom_sf"/>
</dbReference>
<evidence type="ECO:0000256" key="1">
    <source>
        <dbReference type="ARBA" id="ARBA00023125"/>
    </source>
</evidence>
<evidence type="ECO:0000313" key="3">
    <source>
        <dbReference type="EMBL" id="MFD1398593.1"/>
    </source>
</evidence>
<name>A0ABW4BFD6_9LACO</name>
<keyword evidence="1" id="KW-0238">DNA-binding</keyword>
<dbReference type="Pfam" id="PF01381">
    <property type="entry name" value="HTH_3"/>
    <property type="match status" value="1"/>
</dbReference>
<dbReference type="Gene3D" id="1.10.260.40">
    <property type="entry name" value="lambda repressor-like DNA-binding domains"/>
    <property type="match status" value="1"/>
</dbReference>
<dbReference type="CDD" id="cd00093">
    <property type="entry name" value="HTH_XRE"/>
    <property type="match status" value="1"/>
</dbReference>
<sequence length="113" mass="12878">MTTGERISKLRKERSLTQPMLANQLNVSQSTITSWENDRRTISNDDLKQLADFFHVTTDYILGLTDTRIPAGNKSAVDLADKNVIMSFEGRPIPPEDIELMRRLLRGSKKDDE</sequence>
<gene>
    <name evidence="3" type="ORF">ACFQ41_04670</name>
</gene>
<dbReference type="SMART" id="SM00530">
    <property type="entry name" value="HTH_XRE"/>
    <property type="match status" value="1"/>
</dbReference>
<comment type="caution">
    <text evidence="3">The sequence shown here is derived from an EMBL/GenBank/DDBJ whole genome shotgun (WGS) entry which is preliminary data.</text>
</comment>
<dbReference type="EMBL" id="JBHTOA010000020">
    <property type="protein sequence ID" value="MFD1398593.1"/>
    <property type="molecule type" value="Genomic_DNA"/>
</dbReference>
<reference evidence="4" key="1">
    <citation type="journal article" date="2019" name="Int. J. Syst. Evol. Microbiol.">
        <title>The Global Catalogue of Microorganisms (GCM) 10K type strain sequencing project: providing services to taxonomists for standard genome sequencing and annotation.</title>
        <authorList>
            <consortium name="The Broad Institute Genomics Platform"/>
            <consortium name="The Broad Institute Genome Sequencing Center for Infectious Disease"/>
            <person name="Wu L."/>
            <person name="Ma J."/>
        </authorList>
    </citation>
    <scope>NUCLEOTIDE SEQUENCE [LARGE SCALE GENOMIC DNA]</scope>
    <source>
        <strain evidence="4">CCM 9110</strain>
    </source>
</reference>
<dbReference type="PANTHER" id="PTHR46558">
    <property type="entry name" value="TRACRIPTIONAL REGULATORY PROTEIN-RELATED-RELATED"/>
    <property type="match status" value="1"/>
</dbReference>
<protein>
    <submittedName>
        <fullName evidence="3">Helix-turn-helix domain-containing protein</fullName>
    </submittedName>
</protein>
<dbReference type="InterPro" id="IPR001387">
    <property type="entry name" value="Cro/C1-type_HTH"/>
</dbReference>
<feature type="domain" description="HTH cro/C1-type" evidence="2">
    <location>
        <begin position="7"/>
        <end position="61"/>
    </location>
</feature>
<dbReference type="SUPFAM" id="SSF47413">
    <property type="entry name" value="lambda repressor-like DNA-binding domains"/>
    <property type="match status" value="1"/>
</dbReference>
<dbReference type="PROSITE" id="PS50943">
    <property type="entry name" value="HTH_CROC1"/>
    <property type="match status" value="1"/>
</dbReference>
<evidence type="ECO:0000259" key="2">
    <source>
        <dbReference type="PROSITE" id="PS50943"/>
    </source>
</evidence>
<proteinExistence type="predicted"/>
<keyword evidence="4" id="KW-1185">Reference proteome</keyword>
<accession>A0ABW4BFD6</accession>
<evidence type="ECO:0000313" key="4">
    <source>
        <dbReference type="Proteomes" id="UP001597199"/>
    </source>
</evidence>
<dbReference type="RefSeq" id="WP_204119434.1">
    <property type="nucleotide sequence ID" value="NZ_BOLV01000015.1"/>
</dbReference>